<reference evidence="1" key="1">
    <citation type="submission" date="2021-04" db="EMBL/GenBank/DDBJ databases">
        <authorList>
            <person name="Pira H."/>
            <person name="Risdian C."/>
            <person name="Wink J."/>
        </authorList>
    </citation>
    <scope>NUCLEOTIDE SEQUENCE</scope>
    <source>
        <strain evidence="1">WHY3</strain>
    </source>
</reference>
<dbReference type="Proteomes" id="UP001138894">
    <property type="component" value="Unassembled WGS sequence"/>
</dbReference>
<keyword evidence="2" id="KW-1185">Reference proteome</keyword>
<gene>
    <name evidence="1" type="ORF">KCG49_08810</name>
</gene>
<evidence type="ECO:0000313" key="2">
    <source>
        <dbReference type="Proteomes" id="UP001138894"/>
    </source>
</evidence>
<comment type="caution">
    <text evidence="1">The sequence shown here is derived from an EMBL/GenBank/DDBJ whole genome shotgun (WGS) entry which is preliminary data.</text>
</comment>
<dbReference type="AlphaFoldDB" id="A0A9X1JS57"/>
<sequence length="71" mass="8443">MENRFSAGDFVFAKVRPSVPLIVRVYARNIYYCNIQADPTAKELVYFDRELMPYIDDQLKTNNLKMNDYEK</sequence>
<protein>
    <submittedName>
        <fullName evidence="1">Uncharacterized protein</fullName>
    </submittedName>
</protein>
<evidence type="ECO:0000313" key="1">
    <source>
        <dbReference type="EMBL" id="MBV7269287.1"/>
    </source>
</evidence>
<proteinExistence type="predicted"/>
<dbReference type="RefSeq" id="WP_218545935.1">
    <property type="nucleotide sequence ID" value="NZ_JAGSPD010000006.1"/>
</dbReference>
<organism evidence="1 2">
    <name type="scientific">Winogradskyella luteola</name>
    <dbReference type="NCBI Taxonomy" id="2828330"/>
    <lineage>
        <taxon>Bacteria</taxon>
        <taxon>Pseudomonadati</taxon>
        <taxon>Bacteroidota</taxon>
        <taxon>Flavobacteriia</taxon>
        <taxon>Flavobacteriales</taxon>
        <taxon>Flavobacteriaceae</taxon>
        <taxon>Winogradskyella</taxon>
    </lineage>
</organism>
<dbReference type="EMBL" id="JAGSPD010000006">
    <property type="protein sequence ID" value="MBV7269287.1"/>
    <property type="molecule type" value="Genomic_DNA"/>
</dbReference>
<name>A0A9X1JS57_9FLAO</name>
<accession>A0A9X1JS57</accession>